<dbReference type="InterPro" id="IPR027417">
    <property type="entry name" value="P-loop_NTPase"/>
</dbReference>
<evidence type="ECO:0000313" key="2">
    <source>
        <dbReference type="Proteomes" id="UP000003028"/>
    </source>
</evidence>
<accession>E7FTV3</accession>
<name>E7FTV3_ERYRH</name>
<gene>
    <name evidence="1" type="ORF">HMPREF0357_10237</name>
</gene>
<dbReference type="AlphaFoldDB" id="E7FTV3"/>
<dbReference type="Gene3D" id="3.40.50.300">
    <property type="entry name" value="P-loop containing nucleotide triphosphate hydrolases"/>
    <property type="match status" value="1"/>
</dbReference>
<comment type="caution">
    <text evidence="1">The sequence shown here is derived from an EMBL/GenBank/DDBJ whole genome shotgun (WGS) entry which is preliminary data.</text>
</comment>
<reference evidence="1" key="1">
    <citation type="submission" date="2011-01" db="EMBL/GenBank/DDBJ databases">
        <authorList>
            <person name="Muzny D."/>
            <person name="Qin X."/>
            <person name="Buhay C."/>
            <person name="Dugan-Rocha S."/>
            <person name="Ding Y."/>
            <person name="Chen G."/>
            <person name="Hawes A."/>
            <person name="Holder M."/>
            <person name="Jhangiani S."/>
            <person name="Johnson A."/>
            <person name="Khan Z."/>
            <person name="Li Z."/>
            <person name="Liu W."/>
            <person name="Liu X."/>
            <person name="Perez L."/>
            <person name="Shen H."/>
            <person name="Wang Q."/>
            <person name="Watt J."/>
            <person name="Xi L."/>
            <person name="Xin Y."/>
            <person name="Zhou J."/>
            <person name="Deng J."/>
            <person name="Jiang H."/>
            <person name="Liu Y."/>
            <person name="Qu J."/>
            <person name="Song X.-Z."/>
            <person name="Zhang L."/>
            <person name="Villasana D."/>
            <person name="Johnson A."/>
            <person name="Liu J."/>
            <person name="Liyanage D."/>
            <person name="Lorensuhewa L."/>
            <person name="Robinson T."/>
            <person name="Song A."/>
            <person name="Song B.-B."/>
            <person name="Dinh H."/>
            <person name="Thornton R."/>
            <person name="Coyle M."/>
            <person name="Francisco L."/>
            <person name="Jackson L."/>
            <person name="Javaid M."/>
            <person name="Korchina V."/>
            <person name="Kovar C."/>
            <person name="Mata R."/>
            <person name="Mathew T."/>
            <person name="Ngo R."/>
            <person name="Nguyen L."/>
            <person name="Nguyen N."/>
            <person name="Okwuonu G."/>
            <person name="Ongeri F."/>
            <person name="Pham C."/>
            <person name="Simmons D."/>
            <person name="Wilczek-Boney K."/>
            <person name="Hale W."/>
            <person name="Jakkamsetti A."/>
            <person name="Pham P."/>
            <person name="Ruth R."/>
            <person name="San Lucas F."/>
            <person name="Warren J."/>
            <person name="Zhang J."/>
            <person name="Zhao Z."/>
            <person name="Zhou C."/>
            <person name="Zhu D."/>
            <person name="Lee S."/>
            <person name="Bess C."/>
            <person name="Blankenburg K."/>
            <person name="Forbes L."/>
            <person name="Fu Q."/>
            <person name="Gubbala S."/>
            <person name="Hirani K."/>
            <person name="Jayaseelan J.C."/>
            <person name="Lara F."/>
            <person name="Munidasa M."/>
            <person name="Palculict T."/>
            <person name="Patil S."/>
            <person name="Pu L.-L."/>
            <person name="Saada N."/>
            <person name="Tang L."/>
            <person name="Weissenberger G."/>
            <person name="Zhu Y."/>
            <person name="Hemphill L."/>
            <person name="Shang Y."/>
            <person name="Youmans B."/>
            <person name="Ayvaz T."/>
            <person name="Ross M."/>
            <person name="Santibanez J."/>
            <person name="Aqrawi P."/>
            <person name="Gross S."/>
            <person name="Joshi V."/>
            <person name="Fowler G."/>
            <person name="Nazareth L."/>
            <person name="Reid J."/>
            <person name="Worley K."/>
            <person name="Petrosino J."/>
            <person name="Highlander S."/>
            <person name="Gibbs R."/>
        </authorList>
    </citation>
    <scope>NUCLEOTIDE SEQUENCE [LARGE SCALE GENOMIC DNA]</scope>
    <source>
        <strain evidence="1">ATCC 19414</strain>
    </source>
</reference>
<dbReference type="Proteomes" id="UP000003028">
    <property type="component" value="Unassembled WGS sequence"/>
</dbReference>
<sequence>MLKIEKFDNVYGIKKLTNPELIKKNTLIYAPNGVMKSSFRDGFIDLKNGLNPKDLFNNLEANISIEYNGEKYDSTSVKKLDVVVFDSELTGNDIFSIPDIAKLVMSSDLRKKYTKEIEKVKAYISRILELYSTNVTEEKRGTSKTESLIRTIYPGKDIVESISNLTLRFEKDEHELEKYNKLSFNDFNNDSVQALFSNDNFAQSCTLYLEKVNKKIDEFIFKEGFGIDELVNVNKNLKISKFFDAGHKVVLNEVEYKSEDIDLLIEKTIKDLYEDTDVETQFSSIKKALNKNRDTRKLLTVVQGDKTIINDFSDPVFLRDRIIYSKLFDYKTEIIEIKDALNESKDNINIIIDEANNESTIWDSVIEIFNKRFWSGTFDVSISNRSDALIGRMLPTFNFSVRESGIPVDDSVFTRFSSGEKRSIFILNMIFQIEIMKSNNSPFIVLLDDVADSFDYKNKYAIIEYIRELQSSDKIQLIILTHNYDFFRSVSISCDNLNSKILAYKDQNGVVLYEAKNKQLFDYSYFNGWKNDKKLNSLIALIPLARNLVQLQSNATDPDYIKCTEYLHYTDTSDQLLLDDLDNLYSRYNITKKSEYNNLNYIDTLENEVKSILKNDTLKETSIKEKLILGIFLRVFSEKYLYDSYLLYTENIPSVSFDSHYSSKLYDGIKDKLIPEEISVIESSRIIAPSFIHVNSFMYEPLIDVGTERLKFVAEDLMNIIENRKNT</sequence>
<dbReference type="EMBL" id="ACLK02000001">
    <property type="protein sequence ID" value="EFY09442.1"/>
    <property type="molecule type" value="Genomic_DNA"/>
</dbReference>
<keyword evidence="2" id="KW-1185">Reference proteome</keyword>
<evidence type="ECO:0000313" key="1">
    <source>
        <dbReference type="EMBL" id="EFY09442.1"/>
    </source>
</evidence>
<organism evidence="1 2">
    <name type="scientific">Erysipelothrix rhusiopathiae ATCC 19414</name>
    <dbReference type="NCBI Taxonomy" id="525280"/>
    <lineage>
        <taxon>Bacteria</taxon>
        <taxon>Bacillati</taxon>
        <taxon>Bacillota</taxon>
        <taxon>Erysipelotrichia</taxon>
        <taxon>Erysipelotrichales</taxon>
        <taxon>Erysipelotrichaceae</taxon>
        <taxon>Erysipelothrix</taxon>
    </lineage>
</organism>
<evidence type="ECO:0008006" key="3">
    <source>
        <dbReference type="Google" id="ProtNLM"/>
    </source>
</evidence>
<dbReference type="SUPFAM" id="SSF52540">
    <property type="entry name" value="P-loop containing nucleoside triphosphate hydrolases"/>
    <property type="match status" value="1"/>
</dbReference>
<protein>
    <recommendedName>
        <fullName evidence="3">Protein CR006 P-loop domain-containing protein</fullName>
    </recommendedName>
</protein>
<dbReference type="RefSeq" id="WP_003773351.1">
    <property type="nucleotide sequence ID" value="NZ_ACLK02000001.1"/>
</dbReference>
<dbReference type="OrthoDB" id="4770574at2"/>
<proteinExistence type="predicted"/>